<keyword evidence="1" id="KW-0732">Signal</keyword>
<organism evidence="3 4">
    <name type="scientific">Photobacterium rosenbergii</name>
    <dbReference type="NCBI Taxonomy" id="294936"/>
    <lineage>
        <taxon>Bacteria</taxon>
        <taxon>Pseudomonadati</taxon>
        <taxon>Pseudomonadota</taxon>
        <taxon>Gammaproteobacteria</taxon>
        <taxon>Vibrionales</taxon>
        <taxon>Vibrionaceae</taxon>
        <taxon>Photobacterium</taxon>
    </lineage>
</organism>
<dbReference type="Proteomes" id="UP000241346">
    <property type="component" value="Unassembled WGS sequence"/>
</dbReference>
<dbReference type="OrthoDB" id="9801086at2"/>
<proteinExistence type="predicted"/>
<comment type="caution">
    <text evidence="3">The sequence shown here is derived from an EMBL/GenBank/DDBJ whole genome shotgun (WGS) entry which is preliminary data.</text>
</comment>
<protein>
    <recommendedName>
        <fullName evidence="2">DUF2202 domain-containing protein</fullName>
    </recommendedName>
</protein>
<dbReference type="Gene3D" id="1.20.1260.10">
    <property type="match status" value="1"/>
</dbReference>
<dbReference type="RefSeq" id="WP_107297150.1">
    <property type="nucleotide sequence ID" value="NZ_PYMB01000001.1"/>
</dbReference>
<dbReference type="InterPro" id="IPR012347">
    <property type="entry name" value="Ferritin-like"/>
</dbReference>
<dbReference type="InterPro" id="IPR019243">
    <property type="entry name" value="DUF2202"/>
</dbReference>
<dbReference type="Pfam" id="PF09968">
    <property type="entry name" value="DUF2202"/>
    <property type="match status" value="1"/>
</dbReference>
<gene>
    <name evidence="3" type="ORF">C9J01_05885</name>
</gene>
<accession>A0A2T3NM50</accession>
<feature type="signal peptide" evidence="1">
    <location>
        <begin position="1"/>
        <end position="20"/>
    </location>
</feature>
<dbReference type="EMBL" id="PYMB01000001">
    <property type="protein sequence ID" value="PSW16528.1"/>
    <property type="molecule type" value="Genomic_DNA"/>
</dbReference>
<reference evidence="3 4" key="1">
    <citation type="submission" date="2018-03" db="EMBL/GenBank/DDBJ databases">
        <title>Whole genome sequencing of Histamine producing bacteria.</title>
        <authorList>
            <person name="Butler K."/>
        </authorList>
    </citation>
    <scope>NUCLEOTIDE SEQUENCE [LARGE SCALE GENOMIC DNA]</scope>
    <source>
        <strain evidence="3 4">DSM 19138</strain>
    </source>
</reference>
<sequence>MNIFRISLATLLIITFFSNAAYNDDTSGFRKNKPSSERFHQTLDEHEKLHLIFMREEEKLARDVYIKLSMLYPNSNVFGKIAASESRHTCKVCDTLKRFSIEDPIVNDNVGVFSSKEFGDYFTEKYHELTNIGVSSELDALYVGALIEEFDMIDIKTCPEVMIERIDSIKNSSDCGLVYTNNRVINSLYENLIDGSENHLRAFVSKIENYIGEGAYQAQVASQEDVDTILGR</sequence>
<feature type="domain" description="DUF2202" evidence="2">
    <location>
        <begin position="48"/>
        <end position="230"/>
    </location>
</feature>
<name>A0A2T3NM50_9GAMM</name>
<evidence type="ECO:0000313" key="4">
    <source>
        <dbReference type="Proteomes" id="UP000241346"/>
    </source>
</evidence>
<dbReference type="CDD" id="cd01048">
    <property type="entry name" value="Ferritin_like_AB2"/>
    <property type="match status" value="1"/>
</dbReference>
<dbReference type="AlphaFoldDB" id="A0A2T3NM50"/>
<evidence type="ECO:0000259" key="2">
    <source>
        <dbReference type="Pfam" id="PF09968"/>
    </source>
</evidence>
<feature type="chain" id="PRO_5015625602" description="DUF2202 domain-containing protein" evidence="1">
    <location>
        <begin position="21"/>
        <end position="232"/>
    </location>
</feature>
<evidence type="ECO:0000256" key="1">
    <source>
        <dbReference type="SAM" id="SignalP"/>
    </source>
</evidence>
<evidence type="ECO:0000313" key="3">
    <source>
        <dbReference type="EMBL" id="PSW16528.1"/>
    </source>
</evidence>